<evidence type="ECO:0000313" key="6">
    <source>
        <dbReference type="Proteomes" id="UP000078540"/>
    </source>
</evidence>
<dbReference type="GO" id="GO:0016491">
    <property type="term" value="F:oxidoreductase activity"/>
    <property type="evidence" value="ECO:0007669"/>
    <property type="project" value="UniProtKB-KW"/>
</dbReference>
<gene>
    <name evidence="5" type="ORF">ALC53_03919</name>
</gene>
<dbReference type="PANTHER" id="PTHR42840">
    <property type="entry name" value="NAD(P)-BINDING ROSSMANN-FOLD SUPERFAMILY PROTEIN-RELATED"/>
    <property type="match status" value="1"/>
</dbReference>
<dbReference type="Proteomes" id="UP000078540">
    <property type="component" value="Unassembled WGS sequence"/>
</dbReference>
<dbReference type="InterPro" id="IPR036291">
    <property type="entry name" value="NAD(P)-bd_dom_sf"/>
</dbReference>
<protein>
    <submittedName>
        <fullName evidence="5">Putative oxidoreductase yrbE</fullName>
    </submittedName>
</protein>
<keyword evidence="2" id="KW-0560">Oxidoreductase</keyword>
<dbReference type="Pfam" id="PF22725">
    <property type="entry name" value="GFO_IDH_MocA_C3"/>
    <property type="match status" value="2"/>
</dbReference>
<evidence type="ECO:0000259" key="3">
    <source>
        <dbReference type="Pfam" id="PF01408"/>
    </source>
</evidence>
<name>A0A195BM16_9HYME</name>
<dbReference type="EMBL" id="KQ976439">
    <property type="protein sequence ID" value="KYM86769.1"/>
    <property type="molecule type" value="Genomic_DNA"/>
</dbReference>
<dbReference type="Gene3D" id="3.40.50.720">
    <property type="entry name" value="NAD(P)-binding Rossmann-like Domain"/>
    <property type="match status" value="1"/>
</dbReference>
<dbReference type="Gene3D" id="3.30.360.10">
    <property type="entry name" value="Dihydrodipicolinate Reductase, domain 2"/>
    <property type="match status" value="2"/>
</dbReference>
<keyword evidence="6" id="KW-1185">Reference proteome</keyword>
<organism evidence="5 6">
    <name type="scientific">Atta colombica</name>
    <dbReference type="NCBI Taxonomy" id="520822"/>
    <lineage>
        <taxon>Eukaryota</taxon>
        <taxon>Metazoa</taxon>
        <taxon>Ecdysozoa</taxon>
        <taxon>Arthropoda</taxon>
        <taxon>Hexapoda</taxon>
        <taxon>Insecta</taxon>
        <taxon>Pterygota</taxon>
        <taxon>Neoptera</taxon>
        <taxon>Endopterygota</taxon>
        <taxon>Hymenoptera</taxon>
        <taxon>Apocrita</taxon>
        <taxon>Aculeata</taxon>
        <taxon>Formicoidea</taxon>
        <taxon>Formicidae</taxon>
        <taxon>Myrmicinae</taxon>
        <taxon>Atta</taxon>
    </lineage>
</organism>
<dbReference type="SUPFAM" id="SSF55347">
    <property type="entry name" value="Glyceraldehyde-3-phosphate dehydrogenase-like, C-terminal domain"/>
    <property type="match status" value="2"/>
</dbReference>
<dbReference type="GO" id="GO:0006740">
    <property type="term" value="P:NADPH regeneration"/>
    <property type="evidence" value="ECO:0007669"/>
    <property type="project" value="TreeGrafter"/>
</dbReference>
<dbReference type="STRING" id="520822.A0A195BM16"/>
<feature type="domain" description="GFO/IDH/MocA-like oxidoreductase" evidence="4">
    <location>
        <begin position="176"/>
        <end position="293"/>
    </location>
</feature>
<evidence type="ECO:0000256" key="2">
    <source>
        <dbReference type="ARBA" id="ARBA00023002"/>
    </source>
</evidence>
<proteinExistence type="inferred from homology"/>
<dbReference type="InterPro" id="IPR000683">
    <property type="entry name" value="Gfo/Idh/MocA-like_OxRdtase_N"/>
</dbReference>
<evidence type="ECO:0000256" key="1">
    <source>
        <dbReference type="ARBA" id="ARBA00010928"/>
    </source>
</evidence>
<evidence type="ECO:0000313" key="5">
    <source>
        <dbReference type="EMBL" id="KYM86769.1"/>
    </source>
</evidence>
<sequence length="483" mass="54569">MATAKFKETSPYVKPKPAPPEDDYLYKKYLEHLTLKTEKEPIVKVALFGVGHAGTIHLETMITSRRVQILYIIDDVKSKWQSIRKYWHLDNVTFLSSKQCDKVFKDSNVDAVFVATPTITHKDIVIKALEAKKAVFCEKPIAEDRPSTVKCYEMAKKVGKPLFTAFNRRFDPSYWNLKQRVHKGEVGHVHMIKRVAHDSPLLSLEYLKVSGGIFHDCLVHDIDLIVWVLGEYPDKVSVLAHANIPEIKAIGDFDTVAVNFHFPSGTLGMIDLSRNSPYGYDQRLEVFGPKGMLQADNRQLNSVHLYNELQGIITAPIWYSWPSRFMNGYKREFEHFLDVIHDKTESEVKSKDILAVSVLAHANIPEIKAIGDFDTVAVNLHFPSGTVGMIDLSRNSSYGYDQRLEAFGPKGMLQAANEQFHSVHAYNKLQGIITAPIFYSFASRQVEGNPGVKSKIATACEKSALVGKIMELTWTKDELPDNL</sequence>
<accession>A0A195BM16</accession>
<dbReference type="GO" id="GO:0000166">
    <property type="term" value="F:nucleotide binding"/>
    <property type="evidence" value="ECO:0007669"/>
    <property type="project" value="InterPro"/>
</dbReference>
<dbReference type="InterPro" id="IPR055170">
    <property type="entry name" value="GFO_IDH_MocA-like_dom"/>
</dbReference>
<feature type="domain" description="Gfo/Idh/MocA-like oxidoreductase N-terminal" evidence="3">
    <location>
        <begin position="43"/>
        <end position="164"/>
    </location>
</feature>
<evidence type="ECO:0000259" key="4">
    <source>
        <dbReference type="Pfam" id="PF22725"/>
    </source>
</evidence>
<dbReference type="Pfam" id="PF01408">
    <property type="entry name" value="GFO_IDH_MocA"/>
    <property type="match status" value="1"/>
</dbReference>
<dbReference type="AlphaFoldDB" id="A0A195BM16"/>
<reference evidence="5 6" key="1">
    <citation type="submission" date="2015-09" db="EMBL/GenBank/DDBJ databases">
        <title>Atta colombica WGS genome.</title>
        <authorList>
            <person name="Nygaard S."/>
            <person name="Hu H."/>
            <person name="Boomsma J."/>
            <person name="Zhang G."/>
        </authorList>
    </citation>
    <scope>NUCLEOTIDE SEQUENCE [LARGE SCALE GENOMIC DNA]</scope>
    <source>
        <strain evidence="5">Treedump-2</strain>
        <tissue evidence="5">Whole body</tissue>
    </source>
</reference>
<comment type="similarity">
    <text evidence="1">Belongs to the Gfo/Idh/MocA family.</text>
</comment>
<dbReference type="PANTHER" id="PTHR42840:SF3">
    <property type="entry name" value="BINDING ROSSMANN FOLD OXIDOREDUCTASE, PUTATIVE (AFU_ORTHOLOGUE AFUA_2G10240)-RELATED"/>
    <property type="match status" value="1"/>
</dbReference>
<feature type="domain" description="GFO/IDH/MocA-like oxidoreductase" evidence="4">
    <location>
        <begin position="353"/>
        <end position="413"/>
    </location>
</feature>
<dbReference type="SUPFAM" id="SSF51735">
    <property type="entry name" value="NAD(P)-binding Rossmann-fold domains"/>
    <property type="match status" value="1"/>
</dbReference>
<dbReference type="GO" id="GO:0005737">
    <property type="term" value="C:cytoplasm"/>
    <property type="evidence" value="ECO:0007669"/>
    <property type="project" value="TreeGrafter"/>
</dbReference>